<evidence type="ECO:0000313" key="1">
    <source>
        <dbReference type="EMBL" id="KFD47772.1"/>
    </source>
</evidence>
<sequence>MPFKTLVVLRNELVLKFHRPRLVTDLPLCGVSVTSRGQKGTVDERTSTELRLKIKIKIKIKWTVKKQEIQDTETEFGTKKGLENGNTEVSVGMAKIERERKGEGRDREEIIQDDNTVTLIKLVQMSLISAHLSPFMFRLYCTKKASFMRLRDRCDSLHRTRVCRKPGHRAACSATVDAAKSRSTAMAGELKMVCHGVVEETASSGSCLALVYRLRCIMCWRNL</sequence>
<protein>
    <submittedName>
        <fullName evidence="1">Uncharacterized protein</fullName>
    </submittedName>
</protein>
<evidence type="ECO:0000313" key="2">
    <source>
        <dbReference type="Proteomes" id="UP000030764"/>
    </source>
</evidence>
<dbReference type="AlphaFoldDB" id="A0A085LS26"/>
<proteinExistence type="predicted"/>
<name>A0A085LS26_9BILA</name>
<organism evidence="1 2">
    <name type="scientific">Trichuris suis</name>
    <name type="common">pig whipworm</name>
    <dbReference type="NCBI Taxonomy" id="68888"/>
    <lineage>
        <taxon>Eukaryota</taxon>
        <taxon>Metazoa</taxon>
        <taxon>Ecdysozoa</taxon>
        <taxon>Nematoda</taxon>
        <taxon>Enoplea</taxon>
        <taxon>Dorylaimia</taxon>
        <taxon>Trichinellida</taxon>
        <taxon>Trichuridae</taxon>
        <taxon>Trichuris</taxon>
    </lineage>
</organism>
<accession>A0A085LS26</accession>
<reference evidence="1 2" key="1">
    <citation type="journal article" date="2014" name="Nat. Genet.">
        <title>Genome and transcriptome of the porcine whipworm Trichuris suis.</title>
        <authorList>
            <person name="Jex A.R."/>
            <person name="Nejsum P."/>
            <person name="Schwarz E.M."/>
            <person name="Hu L."/>
            <person name="Young N.D."/>
            <person name="Hall R.S."/>
            <person name="Korhonen P.K."/>
            <person name="Liao S."/>
            <person name="Thamsborg S."/>
            <person name="Xia J."/>
            <person name="Xu P."/>
            <person name="Wang S."/>
            <person name="Scheerlinck J.P."/>
            <person name="Hofmann A."/>
            <person name="Sternberg P.W."/>
            <person name="Wang J."/>
            <person name="Gasser R.B."/>
        </authorList>
    </citation>
    <scope>NUCLEOTIDE SEQUENCE [LARGE SCALE GENOMIC DNA]</scope>
    <source>
        <strain evidence="1">DCEP-RM93M</strain>
    </source>
</reference>
<keyword evidence="2" id="KW-1185">Reference proteome</keyword>
<dbReference type="EMBL" id="KL363314">
    <property type="protein sequence ID" value="KFD47772.1"/>
    <property type="molecule type" value="Genomic_DNA"/>
</dbReference>
<dbReference type="Proteomes" id="UP000030764">
    <property type="component" value="Unassembled WGS sequence"/>
</dbReference>
<gene>
    <name evidence="1" type="ORF">M513_11322</name>
</gene>